<dbReference type="GO" id="GO:0030479">
    <property type="term" value="C:actin cortical patch"/>
    <property type="evidence" value="ECO:0007669"/>
    <property type="project" value="TreeGrafter"/>
</dbReference>
<dbReference type="PANTHER" id="PTHR28208">
    <property type="entry name" value="PHOSPHATIDATE PHOSPHATASE APP1"/>
    <property type="match status" value="1"/>
</dbReference>
<accession>A0A550CPZ7</accession>
<keyword evidence="1" id="KW-0732">Signal</keyword>
<dbReference type="AlphaFoldDB" id="A0A550CPZ7"/>
<organism evidence="3 4">
    <name type="scientific">Schizophyllum amplum</name>
    <dbReference type="NCBI Taxonomy" id="97359"/>
    <lineage>
        <taxon>Eukaryota</taxon>
        <taxon>Fungi</taxon>
        <taxon>Dikarya</taxon>
        <taxon>Basidiomycota</taxon>
        <taxon>Agaricomycotina</taxon>
        <taxon>Agaricomycetes</taxon>
        <taxon>Agaricomycetidae</taxon>
        <taxon>Agaricales</taxon>
        <taxon>Schizophyllaceae</taxon>
        <taxon>Schizophyllum</taxon>
    </lineage>
</organism>
<comment type="caution">
    <text evidence="3">The sequence shown here is derived from an EMBL/GenBank/DDBJ whole genome shotgun (WGS) entry which is preliminary data.</text>
</comment>
<protein>
    <recommendedName>
        <fullName evidence="2">Phosphatidate phosphatase APP1 catalytic domain-containing protein</fullName>
    </recommendedName>
</protein>
<keyword evidence="4" id="KW-1185">Reference proteome</keyword>
<sequence>MHSLSLAVLLAPSFLAAALPAFAPGRIGVPIHTRDAVGALETVLLFDSLAFEDADGTQLLAQEAYVHLSQIDIDDFLEDAANLLSSINIDLGQDLANAAERLKLFAAIGVADREVTVQVDGGDADITVGPTSSDDRGLTWQNATLGDCEVKSAKVAASAQTEDGRTFASTIFAPATDGWGVISDIDDTIKISHTLDTLELLKATFFDEPEPVAGMPELYAALAEKLDPQFVYVTGSPYQLYPFLHDFVNTTYSASTGPIYTKNLTLTSIDDLLGFISGDNTQEYKVFIIDALHGIFPNKKFLGVGDSTEADPETYGEVYRKYGPDFLGCAWIRAVDGANNTDERFAAAFAEVPAERWRVFTDDEIASLADIDLDGGSC</sequence>
<proteinExistence type="predicted"/>
<evidence type="ECO:0000256" key="1">
    <source>
        <dbReference type="SAM" id="SignalP"/>
    </source>
</evidence>
<gene>
    <name evidence="3" type="ORF">BD626DRAFT_484063</name>
</gene>
<feature type="signal peptide" evidence="1">
    <location>
        <begin position="1"/>
        <end position="18"/>
    </location>
</feature>
<dbReference type="Pfam" id="PF09949">
    <property type="entry name" value="APP1_cat"/>
    <property type="match status" value="1"/>
</dbReference>
<name>A0A550CPZ7_9AGAR</name>
<evidence type="ECO:0000313" key="3">
    <source>
        <dbReference type="EMBL" id="TRM66870.1"/>
    </source>
</evidence>
<dbReference type="Proteomes" id="UP000320762">
    <property type="component" value="Unassembled WGS sequence"/>
</dbReference>
<dbReference type="InterPro" id="IPR019236">
    <property type="entry name" value="APP1_cat"/>
</dbReference>
<dbReference type="PANTHER" id="PTHR28208:SF1">
    <property type="entry name" value="FILAMENT ORGANIZATION PROTEIN APP1-LIKE, PUTATIVE (AFU_ORTHOLOGUE AFUA_1G06650)-RELATED"/>
    <property type="match status" value="1"/>
</dbReference>
<feature type="chain" id="PRO_5022122926" description="Phosphatidate phosphatase APP1 catalytic domain-containing protein" evidence="1">
    <location>
        <begin position="19"/>
        <end position="378"/>
    </location>
</feature>
<reference evidence="3 4" key="1">
    <citation type="journal article" date="2019" name="New Phytol.">
        <title>Comparative genomics reveals unique wood-decay strategies and fruiting body development in the Schizophyllaceae.</title>
        <authorList>
            <person name="Almasi E."/>
            <person name="Sahu N."/>
            <person name="Krizsan K."/>
            <person name="Balint B."/>
            <person name="Kovacs G.M."/>
            <person name="Kiss B."/>
            <person name="Cseklye J."/>
            <person name="Drula E."/>
            <person name="Henrissat B."/>
            <person name="Nagy I."/>
            <person name="Chovatia M."/>
            <person name="Adam C."/>
            <person name="LaButti K."/>
            <person name="Lipzen A."/>
            <person name="Riley R."/>
            <person name="Grigoriev I.V."/>
            <person name="Nagy L.G."/>
        </authorList>
    </citation>
    <scope>NUCLEOTIDE SEQUENCE [LARGE SCALE GENOMIC DNA]</scope>
    <source>
        <strain evidence="3 4">NL-1724</strain>
    </source>
</reference>
<dbReference type="STRING" id="97359.A0A550CPZ7"/>
<evidence type="ECO:0000313" key="4">
    <source>
        <dbReference type="Proteomes" id="UP000320762"/>
    </source>
</evidence>
<dbReference type="OrthoDB" id="414243at2759"/>
<dbReference type="GO" id="GO:0008195">
    <property type="term" value="F:phosphatidate phosphatase activity"/>
    <property type="evidence" value="ECO:0007669"/>
    <property type="project" value="InterPro"/>
</dbReference>
<feature type="domain" description="Phosphatidate phosphatase APP1 catalytic" evidence="2">
    <location>
        <begin position="179"/>
        <end position="333"/>
    </location>
</feature>
<dbReference type="EMBL" id="VDMD01000003">
    <property type="protein sequence ID" value="TRM66870.1"/>
    <property type="molecule type" value="Genomic_DNA"/>
</dbReference>
<evidence type="ECO:0000259" key="2">
    <source>
        <dbReference type="Pfam" id="PF09949"/>
    </source>
</evidence>
<dbReference type="InterPro" id="IPR052935">
    <property type="entry name" value="Mg2+_PAP"/>
</dbReference>